<keyword evidence="2" id="KW-0378">Hydrolase</keyword>
<dbReference type="RefSeq" id="WP_183770647.1">
    <property type="nucleotide sequence ID" value="NZ_JACHFW010000001.1"/>
</dbReference>
<feature type="domain" description="LysM" evidence="5">
    <location>
        <begin position="247"/>
        <end position="291"/>
    </location>
</feature>
<dbReference type="PROSITE" id="PS51904">
    <property type="entry name" value="GLYCOSYL_HYDROL_F25_2"/>
    <property type="match status" value="1"/>
</dbReference>
<evidence type="ECO:0000256" key="4">
    <source>
        <dbReference type="SAM" id="SignalP"/>
    </source>
</evidence>
<dbReference type="Pfam" id="PF01476">
    <property type="entry name" value="LysM"/>
    <property type="match status" value="2"/>
</dbReference>
<accession>A0A7W8H7J4</accession>
<dbReference type="PANTHER" id="PTHR34135">
    <property type="entry name" value="LYSOZYME"/>
    <property type="match status" value="1"/>
</dbReference>
<dbReference type="GO" id="GO:0016998">
    <property type="term" value="P:cell wall macromolecule catabolic process"/>
    <property type="evidence" value="ECO:0007669"/>
    <property type="project" value="InterPro"/>
</dbReference>
<keyword evidence="7" id="KW-1185">Reference proteome</keyword>
<dbReference type="SUPFAM" id="SSF51445">
    <property type="entry name" value="(Trans)glycosidases"/>
    <property type="match status" value="1"/>
</dbReference>
<dbReference type="SMART" id="SM00641">
    <property type="entry name" value="Glyco_25"/>
    <property type="match status" value="1"/>
</dbReference>
<dbReference type="InterPro" id="IPR017853">
    <property type="entry name" value="GH"/>
</dbReference>
<dbReference type="SUPFAM" id="SSF54106">
    <property type="entry name" value="LysM domain"/>
    <property type="match status" value="2"/>
</dbReference>
<evidence type="ECO:0000256" key="2">
    <source>
        <dbReference type="ARBA" id="ARBA00022801"/>
    </source>
</evidence>
<name>A0A7W8H7J4_9FIRM</name>
<comment type="similarity">
    <text evidence="1">Belongs to the glycosyl hydrolase 25 family.</text>
</comment>
<dbReference type="Proteomes" id="UP000543642">
    <property type="component" value="Unassembled WGS sequence"/>
</dbReference>
<reference evidence="6 7" key="1">
    <citation type="submission" date="2020-08" db="EMBL/GenBank/DDBJ databases">
        <title>Genomic Encyclopedia of Type Strains, Phase IV (KMG-IV): sequencing the most valuable type-strain genomes for metagenomic binning, comparative biology and taxonomic classification.</title>
        <authorList>
            <person name="Goeker M."/>
        </authorList>
    </citation>
    <scope>NUCLEOTIDE SEQUENCE [LARGE SCALE GENOMIC DNA]</scope>
    <source>
        <strain evidence="6 7">DSM 106146</strain>
    </source>
</reference>
<evidence type="ECO:0000313" key="6">
    <source>
        <dbReference type="EMBL" id="MBB5263192.1"/>
    </source>
</evidence>
<evidence type="ECO:0000259" key="5">
    <source>
        <dbReference type="PROSITE" id="PS51782"/>
    </source>
</evidence>
<dbReference type="InterPro" id="IPR018077">
    <property type="entry name" value="Glyco_hydro_fam25_subgr"/>
</dbReference>
<dbReference type="InterPro" id="IPR002053">
    <property type="entry name" value="Glyco_hydro_25"/>
</dbReference>
<dbReference type="Gene3D" id="3.10.350.10">
    <property type="entry name" value="LysM domain"/>
    <property type="match status" value="2"/>
</dbReference>
<comment type="caution">
    <text evidence="6">The sequence shown here is derived from an EMBL/GenBank/DDBJ whole genome shotgun (WGS) entry which is preliminary data.</text>
</comment>
<dbReference type="InterPro" id="IPR018392">
    <property type="entry name" value="LysM"/>
</dbReference>
<dbReference type="EMBL" id="JACHFW010000001">
    <property type="protein sequence ID" value="MBB5263192.1"/>
    <property type="molecule type" value="Genomic_DNA"/>
</dbReference>
<dbReference type="CDD" id="cd00118">
    <property type="entry name" value="LysM"/>
    <property type="match status" value="2"/>
</dbReference>
<dbReference type="AlphaFoldDB" id="A0A7W8H7J4"/>
<dbReference type="GO" id="GO:0016052">
    <property type="term" value="P:carbohydrate catabolic process"/>
    <property type="evidence" value="ECO:0007669"/>
    <property type="project" value="TreeGrafter"/>
</dbReference>
<sequence>MKKTTFIFLLTGILILTCAYAARVYGASIPPDRQDLIPGIDVSQWQGYIDFNRVSQNGVEIVYIRAGEGASYTDPFFERNYAGAKASGLKVGAYYYVTARNSSQARLQAHAFAILLSGKTFDCRPAMDFEDLAGLDDAQVQTIAKVFLESLEAYTGKKPVIYSDISNARRLDASFSSYPLWAAEYGSDAVEDPLYWGWWSGWQYTDAGRVDGINGRVDRNYFTSTILDTSGLVSPNPGPAPTTSQDTDYTVRAGDTLWSIARRFDTTISRIVSANAISNPDLIYTGERLIIPGSQTPVSSPDYRYYTIRSGDTLWSIAQRYNTSVEELIQINDLRTPNLIYAGQLLKIPVSTAS</sequence>
<dbReference type="PROSITE" id="PS51782">
    <property type="entry name" value="LYSM"/>
    <property type="match status" value="2"/>
</dbReference>
<keyword evidence="4" id="KW-0732">Signal</keyword>
<evidence type="ECO:0000256" key="3">
    <source>
        <dbReference type="ARBA" id="ARBA00023295"/>
    </source>
</evidence>
<protein>
    <submittedName>
        <fullName evidence="6">GH25 family lysozyme M1 (1,4-beta-N-acetylmuramidase)</fullName>
    </submittedName>
</protein>
<keyword evidence="3" id="KW-0326">Glycosidase</keyword>
<gene>
    <name evidence="6" type="ORF">HNP82_000286</name>
</gene>
<feature type="domain" description="LysM" evidence="5">
    <location>
        <begin position="304"/>
        <end position="348"/>
    </location>
</feature>
<evidence type="ECO:0000313" key="7">
    <source>
        <dbReference type="Proteomes" id="UP000543642"/>
    </source>
</evidence>
<evidence type="ECO:0000256" key="1">
    <source>
        <dbReference type="ARBA" id="ARBA00010646"/>
    </source>
</evidence>
<feature type="signal peptide" evidence="4">
    <location>
        <begin position="1"/>
        <end position="21"/>
    </location>
</feature>
<dbReference type="InterPro" id="IPR036779">
    <property type="entry name" value="LysM_dom_sf"/>
</dbReference>
<organism evidence="6 7">
    <name type="scientific">Catenibacillus scindens</name>
    <dbReference type="NCBI Taxonomy" id="673271"/>
    <lineage>
        <taxon>Bacteria</taxon>
        <taxon>Bacillati</taxon>
        <taxon>Bacillota</taxon>
        <taxon>Clostridia</taxon>
        <taxon>Lachnospirales</taxon>
        <taxon>Lachnospiraceae</taxon>
        <taxon>Catenibacillus</taxon>
    </lineage>
</organism>
<dbReference type="GO" id="GO:0009253">
    <property type="term" value="P:peptidoglycan catabolic process"/>
    <property type="evidence" value="ECO:0007669"/>
    <property type="project" value="InterPro"/>
</dbReference>
<dbReference type="Gene3D" id="3.20.20.80">
    <property type="entry name" value="Glycosidases"/>
    <property type="match status" value="1"/>
</dbReference>
<dbReference type="Pfam" id="PF01183">
    <property type="entry name" value="Glyco_hydro_25"/>
    <property type="match status" value="1"/>
</dbReference>
<feature type="chain" id="PRO_5038909598" evidence="4">
    <location>
        <begin position="22"/>
        <end position="354"/>
    </location>
</feature>
<proteinExistence type="inferred from homology"/>
<dbReference type="SMART" id="SM00257">
    <property type="entry name" value="LysM"/>
    <property type="match status" value="2"/>
</dbReference>
<dbReference type="GO" id="GO:0003796">
    <property type="term" value="F:lysozyme activity"/>
    <property type="evidence" value="ECO:0007669"/>
    <property type="project" value="InterPro"/>
</dbReference>
<dbReference type="PANTHER" id="PTHR34135:SF2">
    <property type="entry name" value="LYSOZYME"/>
    <property type="match status" value="1"/>
</dbReference>